<dbReference type="AlphaFoldDB" id="A0A1G4IID1"/>
<dbReference type="EMBL" id="CZPT02001821">
    <property type="protein sequence ID" value="SCU72190.1"/>
    <property type="molecule type" value="Genomic_DNA"/>
</dbReference>
<feature type="compositionally biased region" description="Polar residues" evidence="1">
    <location>
        <begin position="1"/>
        <end position="12"/>
    </location>
</feature>
<name>A0A1G4IID1_TRYEQ</name>
<reference evidence="2" key="1">
    <citation type="submission" date="2016-09" db="EMBL/GenBank/DDBJ databases">
        <authorList>
            <person name="Hebert L."/>
            <person name="Moumen B."/>
        </authorList>
    </citation>
    <scope>NUCLEOTIDE SEQUENCE [LARGE SCALE GENOMIC DNA]</scope>
    <source>
        <strain evidence="2">OVI</strain>
    </source>
</reference>
<protein>
    <submittedName>
        <fullName evidence="2">Uncharacterized protein</fullName>
    </submittedName>
</protein>
<evidence type="ECO:0000256" key="1">
    <source>
        <dbReference type="SAM" id="MobiDB-lite"/>
    </source>
</evidence>
<dbReference type="VEuPathDB" id="TriTrypDB:TEOVI_000376600"/>
<dbReference type="Proteomes" id="UP000195570">
    <property type="component" value="Unassembled WGS sequence"/>
</dbReference>
<accession>A0A1G4IID1</accession>
<gene>
    <name evidence="2" type="ORF">TEOVI_000376600</name>
</gene>
<evidence type="ECO:0000313" key="2">
    <source>
        <dbReference type="EMBL" id="SCU72190.1"/>
    </source>
</evidence>
<sequence length="431" mass="49294">MSLRSTIQTHFTVPTRHHSTRQRSFSGMFSAPASTTAGAPTPIRRFPLNNTQAEPSLGSPCELDFQKGALTGDCVCADRQLEWLRRNLVKSEKRDFHGMSKVKMPEGNPSWPRYHFPLRSCSYIYDPPNESKLAFITPENYCKLCCEPVELPIRHCAWWDHVTRMAGLRLTAIYPRRWDPSALMQELWAGRFPVRFMNTERPHPYLRPSHDGPSWSDLRQCYVFEREAVVRRGELRAILHILSTDVSGGRRVLRESLVLSPDGSYAANVGERTFRAFISRHITPLLPPMGPEPTTRLQQRCWGRKNLEAMFDLLGVEALQRLSGVEEVAVTKNEKATVMRQIVYELTTVLSECDARELSASNEHANEGAHSVKIAKDETHMQVRLLVELALQRLSHELIHLHMMLLIERVWNAYANLGYPGEEAFEESTFC</sequence>
<organism evidence="2 3">
    <name type="scientific">Trypanosoma equiperdum</name>
    <dbReference type="NCBI Taxonomy" id="5694"/>
    <lineage>
        <taxon>Eukaryota</taxon>
        <taxon>Discoba</taxon>
        <taxon>Euglenozoa</taxon>
        <taxon>Kinetoplastea</taxon>
        <taxon>Metakinetoplastina</taxon>
        <taxon>Trypanosomatida</taxon>
        <taxon>Trypanosomatidae</taxon>
        <taxon>Trypanosoma</taxon>
    </lineage>
</organism>
<proteinExistence type="predicted"/>
<evidence type="ECO:0000313" key="3">
    <source>
        <dbReference type="Proteomes" id="UP000195570"/>
    </source>
</evidence>
<comment type="caution">
    <text evidence="2">The sequence shown here is derived from an EMBL/GenBank/DDBJ whole genome shotgun (WGS) entry which is preliminary data.</text>
</comment>
<keyword evidence="3" id="KW-1185">Reference proteome</keyword>
<feature type="region of interest" description="Disordered" evidence="1">
    <location>
        <begin position="1"/>
        <end position="23"/>
    </location>
</feature>
<dbReference type="RefSeq" id="XP_067082720.1">
    <property type="nucleotide sequence ID" value="XM_067226619.1"/>
</dbReference>
<dbReference type="GeneID" id="92377706"/>
<dbReference type="CDD" id="cd23718">
    <property type="entry name" value="ZF_RNaseIII_KREPB9"/>
    <property type="match status" value="1"/>
</dbReference>